<evidence type="ECO:0000256" key="1">
    <source>
        <dbReference type="ARBA" id="ARBA00004229"/>
    </source>
</evidence>
<evidence type="ECO:0000256" key="8">
    <source>
        <dbReference type="SAM" id="MobiDB-lite"/>
    </source>
</evidence>
<organism evidence="9 10">
    <name type="scientific">Fistulifera solaris</name>
    <name type="common">Oleaginous diatom</name>
    <dbReference type="NCBI Taxonomy" id="1519565"/>
    <lineage>
        <taxon>Eukaryota</taxon>
        <taxon>Sar</taxon>
        <taxon>Stramenopiles</taxon>
        <taxon>Ochrophyta</taxon>
        <taxon>Bacillariophyta</taxon>
        <taxon>Bacillariophyceae</taxon>
        <taxon>Bacillariophycidae</taxon>
        <taxon>Naviculales</taxon>
        <taxon>Naviculaceae</taxon>
        <taxon>Fistulifera</taxon>
    </lineage>
</organism>
<keyword evidence="10" id="KW-1185">Reference proteome</keyword>
<evidence type="ECO:0000256" key="3">
    <source>
        <dbReference type="ARBA" id="ARBA00009481"/>
    </source>
</evidence>
<dbReference type="PANTHER" id="PTHR46132">
    <property type="entry name" value="DIGALACTOSYLDIACYLGLYCEROL SYNTHASE 2, CHLOROPLASTIC"/>
    <property type="match status" value="1"/>
</dbReference>
<keyword evidence="5" id="KW-0934">Plastid</keyword>
<dbReference type="GO" id="GO:0046481">
    <property type="term" value="F:digalactosyldiacylglycerol synthase activity"/>
    <property type="evidence" value="ECO:0007669"/>
    <property type="project" value="InterPro"/>
</dbReference>
<feature type="compositionally biased region" description="Acidic residues" evidence="8">
    <location>
        <begin position="689"/>
        <end position="701"/>
    </location>
</feature>
<proteinExistence type="inferred from homology"/>
<evidence type="ECO:0000256" key="4">
    <source>
        <dbReference type="ARBA" id="ARBA00022528"/>
    </source>
</evidence>
<dbReference type="AlphaFoldDB" id="A0A1Z5JY52"/>
<dbReference type="CDD" id="cd01635">
    <property type="entry name" value="Glycosyltransferase_GTB-type"/>
    <property type="match status" value="1"/>
</dbReference>
<comment type="subcellular location">
    <subcellularLocation>
        <location evidence="2">Membrane</location>
    </subcellularLocation>
    <subcellularLocation>
        <location evidence="1">Plastid</location>
        <location evidence="1">Chloroplast</location>
    </subcellularLocation>
</comment>
<evidence type="ECO:0000256" key="7">
    <source>
        <dbReference type="ARBA" id="ARBA00023136"/>
    </source>
</evidence>
<accession>A0A1Z5JY52</accession>
<evidence type="ECO:0000313" key="9">
    <source>
        <dbReference type="EMBL" id="GAX18802.1"/>
    </source>
</evidence>
<keyword evidence="4" id="KW-0150">Chloroplast</keyword>
<dbReference type="EMBL" id="BDSP01000132">
    <property type="protein sequence ID" value="GAX18802.1"/>
    <property type="molecule type" value="Genomic_DNA"/>
</dbReference>
<dbReference type="InParanoid" id="A0A1Z5JY52"/>
<keyword evidence="6" id="KW-0808">Transferase</keyword>
<keyword evidence="7" id="KW-0472">Membrane</keyword>
<dbReference type="Gene3D" id="3.40.50.2000">
    <property type="entry name" value="Glycogen Phosphorylase B"/>
    <property type="match status" value="1"/>
</dbReference>
<evidence type="ECO:0000256" key="6">
    <source>
        <dbReference type="ARBA" id="ARBA00022679"/>
    </source>
</evidence>
<comment type="similarity">
    <text evidence="3">Belongs to the glycosyltransferase group 1 family. Glycosyltransferase 4 subfamily.</text>
</comment>
<evidence type="ECO:0000256" key="5">
    <source>
        <dbReference type="ARBA" id="ARBA00022640"/>
    </source>
</evidence>
<evidence type="ECO:0000313" key="10">
    <source>
        <dbReference type="Proteomes" id="UP000198406"/>
    </source>
</evidence>
<dbReference type="OrthoDB" id="44480at2759"/>
<reference evidence="9 10" key="1">
    <citation type="journal article" date="2015" name="Plant Cell">
        <title>Oil accumulation by the oleaginous diatom Fistulifera solaris as revealed by the genome and transcriptome.</title>
        <authorList>
            <person name="Tanaka T."/>
            <person name="Maeda Y."/>
            <person name="Veluchamy A."/>
            <person name="Tanaka M."/>
            <person name="Abida H."/>
            <person name="Marechal E."/>
            <person name="Bowler C."/>
            <person name="Muto M."/>
            <person name="Sunaga Y."/>
            <person name="Tanaka M."/>
            <person name="Yoshino T."/>
            <person name="Taniguchi T."/>
            <person name="Fukuda Y."/>
            <person name="Nemoto M."/>
            <person name="Matsumoto M."/>
            <person name="Wong P.S."/>
            <person name="Aburatani S."/>
            <person name="Fujibuchi W."/>
        </authorList>
    </citation>
    <scope>NUCLEOTIDE SEQUENCE [LARGE SCALE GENOMIC DNA]</scope>
    <source>
        <strain evidence="9 10">JPCC DA0580</strain>
    </source>
</reference>
<dbReference type="InterPro" id="IPR044525">
    <property type="entry name" value="DGDG1/2"/>
</dbReference>
<comment type="caution">
    <text evidence="9">The sequence shown here is derived from an EMBL/GenBank/DDBJ whole genome shotgun (WGS) entry which is preliminary data.</text>
</comment>
<protein>
    <recommendedName>
        <fullName evidence="11">Digalactosyldiacylglycerol synthase</fullName>
    </recommendedName>
</protein>
<gene>
    <name evidence="9" type="ORF">FisN_26Hh102</name>
</gene>
<dbReference type="PANTHER" id="PTHR46132:SF1">
    <property type="entry name" value="DIGALACTOSYLDIACYLGLYCEROL SYNTHASE 2, CHLOROPLASTIC"/>
    <property type="match status" value="1"/>
</dbReference>
<feature type="compositionally biased region" description="Polar residues" evidence="8">
    <location>
        <begin position="451"/>
        <end position="467"/>
    </location>
</feature>
<dbReference type="SUPFAM" id="SSF53756">
    <property type="entry name" value="UDP-Glycosyltransferase/glycogen phosphorylase"/>
    <property type="match status" value="1"/>
</dbReference>
<dbReference type="Proteomes" id="UP000198406">
    <property type="component" value="Unassembled WGS sequence"/>
</dbReference>
<dbReference type="GO" id="GO:0009507">
    <property type="term" value="C:chloroplast"/>
    <property type="evidence" value="ECO:0007669"/>
    <property type="project" value="UniProtKB-SubCell"/>
</dbReference>
<feature type="region of interest" description="Disordered" evidence="8">
    <location>
        <begin position="429"/>
        <end position="480"/>
    </location>
</feature>
<name>A0A1Z5JY52_FISSO</name>
<feature type="region of interest" description="Disordered" evidence="8">
    <location>
        <begin position="685"/>
        <end position="704"/>
    </location>
</feature>
<dbReference type="GO" id="GO:0016020">
    <property type="term" value="C:membrane"/>
    <property type="evidence" value="ECO:0007669"/>
    <property type="project" value="UniProtKB-SubCell"/>
</dbReference>
<evidence type="ECO:0000256" key="2">
    <source>
        <dbReference type="ARBA" id="ARBA00004370"/>
    </source>
</evidence>
<evidence type="ECO:0008006" key="11">
    <source>
        <dbReference type="Google" id="ProtNLM"/>
    </source>
</evidence>
<sequence>MVASNDASLGERIAHLVPSRGGALSNTTEQEETESMCHEEIILFPLTNHSHTKSLEVTKQSAEDENEEVICTDSPLTSARTLERKRLQFFDRMAWVSEMWMRKEHDASLHSSSANLSAITPESDLRLPGRHFHIVTTAALPWFTGTAVNPTLRAAYLHRKTQEINNNTDQWVTLVVPWLELPQDQKQLYGEIFSTQQEQEDYIRSWLRDKAGMPDVADPETGLRILFYPARYHSGLCSIFAMGDLLNLIEEKGGPMDVCILEEPEHVNWFRAPGDGWTMKYKFVVGIVHTNYKEYASSHYSGLWTAPAISMVSSAMIRAYCHKVIKLSPVLQSYAPEKEVVSNVHGVRSEFIDEGLRRASTYHPRETKSSYSPTQKTDAYFVGKLLWAKGLDIMLDLQDYYKQRTGKYFSIDIYGSGPEQEAIRRAFHGRPRRAEDGESKSSNAGPKRSRSILQTTLALFGGNSPNQMKEDETKAGADNTPTSLFPMEIDFSSFETFSEKAKEHFAKLRQELPQTFAELRRQPVPAEFRGRVDHAELKDYKVFVNPSVSEVLCTTTAEALAMGKFVIIPVHPSNQFFLKFPNCLAYRDKFEFVANLRWALNHEPEPLTPELAQQFTWEAATERFMDAAAITEGEARERERSGRSKMDERIAWFHNELGKGATGDMLRKICGAGPVSHQAKYLQKQLMDGESDEGEEDEDDGLSAKFRRSSFAEALRATVGDLSLFMQ</sequence>